<evidence type="ECO:0000313" key="2">
    <source>
        <dbReference type="Proteomes" id="UP000887013"/>
    </source>
</evidence>
<proteinExistence type="predicted"/>
<dbReference type="AlphaFoldDB" id="A0A8X6PUC3"/>
<name>A0A8X6PUC3_NEPPI</name>
<reference evidence="1" key="1">
    <citation type="submission" date="2020-08" db="EMBL/GenBank/DDBJ databases">
        <title>Multicomponent nature underlies the extraordinary mechanical properties of spider dragline silk.</title>
        <authorList>
            <person name="Kono N."/>
            <person name="Nakamura H."/>
            <person name="Mori M."/>
            <person name="Yoshida Y."/>
            <person name="Ohtoshi R."/>
            <person name="Malay A.D."/>
            <person name="Moran D.A.P."/>
            <person name="Tomita M."/>
            <person name="Numata K."/>
            <person name="Arakawa K."/>
        </authorList>
    </citation>
    <scope>NUCLEOTIDE SEQUENCE</scope>
</reference>
<evidence type="ECO:0000313" key="1">
    <source>
        <dbReference type="EMBL" id="GFT81749.1"/>
    </source>
</evidence>
<dbReference type="EMBL" id="BMAW01072202">
    <property type="protein sequence ID" value="GFT81749.1"/>
    <property type="molecule type" value="Genomic_DNA"/>
</dbReference>
<accession>A0A8X6PUC3</accession>
<keyword evidence="2" id="KW-1185">Reference proteome</keyword>
<sequence>MSSIHHEMNLTIYWKCLGSHTDSQIIDGMELEGWTSFSLDVITDVHRRIKISCLRTSRKRVMSMECSFEPFGYCLENMAQCIVLLKDDIGSGMLKT</sequence>
<protein>
    <submittedName>
        <fullName evidence="1">Uncharacterized protein</fullName>
    </submittedName>
</protein>
<organism evidence="1 2">
    <name type="scientific">Nephila pilipes</name>
    <name type="common">Giant wood spider</name>
    <name type="synonym">Nephila maculata</name>
    <dbReference type="NCBI Taxonomy" id="299642"/>
    <lineage>
        <taxon>Eukaryota</taxon>
        <taxon>Metazoa</taxon>
        <taxon>Ecdysozoa</taxon>
        <taxon>Arthropoda</taxon>
        <taxon>Chelicerata</taxon>
        <taxon>Arachnida</taxon>
        <taxon>Araneae</taxon>
        <taxon>Araneomorphae</taxon>
        <taxon>Entelegynae</taxon>
        <taxon>Araneoidea</taxon>
        <taxon>Nephilidae</taxon>
        <taxon>Nephila</taxon>
    </lineage>
</organism>
<gene>
    <name evidence="1" type="ORF">NPIL_688671</name>
</gene>
<dbReference type="Proteomes" id="UP000887013">
    <property type="component" value="Unassembled WGS sequence"/>
</dbReference>
<comment type="caution">
    <text evidence="1">The sequence shown here is derived from an EMBL/GenBank/DDBJ whole genome shotgun (WGS) entry which is preliminary data.</text>
</comment>